<feature type="region of interest" description="Disordered" evidence="1">
    <location>
        <begin position="37"/>
        <end position="72"/>
    </location>
</feature>
<organism evidence="2 3">
    <name type="scientific">Nannocystis punicea</name>
    <dbReference type="NCBI Taxonomy" id="2995304"/>
    <lineage>
        <taxon>Bacteria</taxon>
        <taxon>Pseudomonadati</taxon>
        <taxon>Myxococcota</taxon>
        <taxon>Polyangia</taxon>
        <taxon>Nannocystales</taxon>
        <taxon>Nannocystaceae</taxon>
        <taxon>Nannocystis</taxon>
    </lineage>
</organism>
<sequence>MLLAAPARGDALSPYAAEHDPFFSTLDFSTTPALVVAGDKDGSPHLTTAGGPEPNDRAPSGATSAAPIPGGE</sequence>
<keyword evidence="3" id="KW-1185">Reference proteome</keyword>
<protein>
    <submittedName>
        <fullName evidence="2">Uncharacterized protein</fullName>
    </submittedName>
</protein>
<name>A0ABY7GS54_9BACT</name>
<dbReference type="EMBL" id="CP114040">
    <property type="protein sequence ID" value="WAS89764.1"/>
    <property type="molecule type" value="Genomic_DNA"/>
</dbReference>
<evidence type="ECO:0000256" key="1">
    <source>
        <dbReference type="SAM" id="MobiDB-lite"/>
    </source>
</evidence>
<accession>A0ABY7GS54</accession>
<proteinExistence type="predicted"/>
<evidence type="ECO:0000313" key="3">
    <source>
        <dbReference type="Proteomes" id="UP001164459"/>
    </source>
</evidence>
<evidence type="ECO:0000313" key="2">
    <source>
        <dbReference type="EMBL" id="WAS89764.1"/>
    </source>
</evidence>
<dbReference type="Proteomes" id="UP001164459">
    <property type="component" value="Chromosome"/>
</dbReference>
<reference evidence="2" key="1">
    <citation type="submission" date="2022-11" db="EMBL/GenBank/DDBJ databases">
        <title>Minimal conservation of predation-associated metabolite biosynthetic gene clusters underscores biosynthetic potential of Myxococcota including descriptions for ten novel species: Archangium lansinium sp. nov., Myxococcus landrumus sp. nov., Nannocystis bai.</title>
        <authorList>
            <person name="Ahearne A."/>
            <person name="Stevens C."/>
            <person name="Dowd S."/>
        </authorList>
    </citation>
    <scope>NUCLEOTIDE SEQUENCE</scope>
    <source>
        <strain evidence="2">Fl3</strain>
    </source>
</reference>
<gene>
    <name evidence="2" type="ORF">O0S08_26525</name>
</gene>